<evidence type="ECO:0000256" key="8">
    <source>
        <dbReference type="ARBA" id="ARBA00022679"/>
    </source>
</evidence>
<dbReference type="EC" id="2.4.2.21" evidence="4 10"/>
<comment type="similarity">
    <text evidence="3">Belongs to the CobT family.</text>
</comment>
<evidence type="ECO:0000256" key="2">
    <source>
        <dbReference type="ARBA" id="ARBA00005049"/>
    </source>
</evidence>
<dbReference type="SUPFAM" id="SSF52733">
    <property type="entry name" value="Nicotinate mononucleotide:5,6-dimethylbenzimidazole phosphoribosyltransferase (CobT)"/>
    <property type="match status" value="1"/>
</dbReference>
<evidence type="ECO:0000256" key="4">
    <source>
        <dbReference type="ARBA" id="ARBA00011991"/>
    </source>
</evidence>
<reference evidence="11" key="1">
    <citation type="submission" date="2022-12" db="EMBL/GenBank/DDBJ databases">
        <title>Peptostreptococcus.</title>
        <authorList>
            <person name="Lee S.H."/>
        </authorList>
    </citation>
    <scope>NUCLEOTIDE SEQUENCE</scope>
    <source>
        <strain evidence="11">CBA3647</strain>
    </source>
</reference>
<evidence type="ECO:0000256" key="9">
    <source>
        <dbReference type="ARBA" id="ARBA00047340"/>
    </source>
</evidence>
<evidence type="ECO:0000313" key="12">
    <source>
        <dbReference type="Proteomes" id="UP001164187"/>
    </source>
</evidence>
<dbReference type="InterPro" id="IPR036087">
    <property type="entry name" value="Nict_dMeBzImd_PRibTrfase_sf"/>
</dbReference>
<name>A0ABY7JNY6_9FIRM</name>
<dbReference type="PANTHER" id="PTHR43463:SF1">
    <property type="entry name" value="NICOTINATE-NUCLEOTIDE--DIMETHYLBENZIMIDAZOLE PHOSPHORIBOSYLTRANSFERASE"/>
    <property type="match status" value="1"/>
</dbReference>
<dbReference type="InterPro" id="IPR017846">
    <property type="entry name" value="Nict_dMeBzImd_PRibTrfase_bact"/>
</dbReference>
<evidence type="ECO:0000256" key="3">
    <source>
        <dbReference type="ARBA" id="ARBA00007110"/>
    </source>
</evidence>
<comment type="catalytic activity">
    <reaction evidence="9">
        <text>5,6-dimethylbenzimidazole + nicotinate beta-D-ribonucleotide = alpha-ribazole 5'-phosphate + nicotinate + H(+)</text>
        <dbReference type="Rhea" id="RHEA:11196"/>
        <dbReference type="ChEBI" id="CHEBI:15378"/>
        <dbReference type="ChEBI" id="CHEBI:15890"/>
        <dbReference type="ChEBI" id="CHEBI:32544"/>
        <dbReference type="ChEBI" id="CHEBI:57502"/>
        <dbReference type="ChEBI" id="CHEBI:57918"/>
        <dbReference type="EC" id="2.4.2.21"/>
    </reaction>
</comment>
<evidence type="ECO:0000313" key="11">
    <source>
        <dbReference type="EMBL" id="WAW15085.1"/>
    </source>
</evidence>
<dbReference type="Gene3D" id="3.40.50.10210">
    <property type="match status" value="1"/>
</dbReference>
<dbReference type="NCBIfam" id="NF000996">
    <property type="entry name" value="PRK00105.1"/>
    <property type="match status" value="1"/>
</dbReference>
<dbReference type="Proteomes" id="UP001164187">
    <property type="component" value="Chromosome"/>
</dbReference>
<evidence type="ECO:0000256" key="1">
    <source>
        <dbReference type="ARBA" id="ARBA00002197"/>
    </source>
</evidence>
<dbReference type="PANTHER" id="PTHR43463">
    <property type="entry name" value="NICOTINATE-NUCLEOTIDE--DIMETHYLBENZIMIDAZOLE PHOSPHORIBOSYLTRANSFERASE"/>
    <property type="match status" value="1"/>
</dbReference>
<dbReference type="NCBIfam" id="TIGR03160">
    <property type="entry name" value="cobT_DBIPRT"/>
    <property type="match status" value="1"/>
</dbReference>
<dbReference type="Gene3D" id="1.10.1610.10">
    <property type="match status" value="1"/>
</dbReference>
<dbReference type="EMBL" id="CP114052">
    <property type="protein sequence ID" value="WAW15085.1"/>
    <property type="molecule type" value="Genomic_DNA"/>
</dbReference>
<comment type="function">
    <text evidence="1">Catalyzes the synthesis of alpha-ribazole-5'-phosphate from nicotinate mononucleotide (NAMN) and 5,6-dimethylbenzimidazole (DMB).</text>
</comment>
<evidence type="ECO:0000256" key="7">
    <source>
        <dbReference type="ARBA" id="ARBA00022676"/>
    </source>
</evidence>
<evidence type="ECO:0000256" key="5">
    <source>
        <dbReference type="ARBA" id="ARBA00015486"/>
    </source>
</evidence>
<gene>
    <name evidence="11" type="primary">cobT</name>
    <name evidence="11" type="ORF">O0R46_01160</name>
</gene>
<evidence type="ECO:0000256" key="6">
    <source>
        <dbReference type="ARBA" id="ARBA00022573"/>
    </source>
</evidence>
<sequence length="356" mass="38175">MNLLVSISKNIYPLDEKKMKEASQKWASLIHPPKSMGRLEDISIKLAGIYGNSVIEDSPKKCLLAFAADHGVYEEGVSPHPQELSRMQFENFVNGKCGVGALANFNKVDIMAVDVGLKGKEPIKGVYDYKIREGTDNISKGPAMTIAEAVKSLEIGIEVAEKCIVDGYKIIGVGEMGISNTTPSTAILSVMSGINPLEITDMGAGLNKNLILNKAKVIKRAIEVNNPNPTDGIEVLSKVGGFEIGAMAGVMLGCAANNIPVVLDGYISYAAALIASKINPRTKNYLIGSHLSDEIGSIEAINLLGIKPIIDLDMRLGEGSGAVLVMNIIDSSIYAYNHMAKFDDEPIGELLRKWGN</sequence>
<keyword evidence="7 11" id="KW-0328">Glycosyltransferase</keyword>
<proteinExistence type="inferred from homology"/>
<dbReference type="InterPro" id="IPR003200">
    <property type="entry name" value="Nict_dMeBzImd_PRibTrfase"/>
</dbReference>
<keyword evidence="12" id="KW-1185">Reference proteome</keyword>
<dbReference type="CDD" id="cd02439">
    <property type="entry name" value="DMB-PRT_CobT"/>
    <property type="match status" value="1"/>
</dbReference>
<evidence type="ECO:0000256" key="10">
    <source>
        <dbReference type="NCBIfam" id="TIGR03160"/>
    </source>
</evidence>
<comment type="pathway">
    <text evidence="2">Nucleoside biosynthesis; alpha-ribazole biosynthesis; alpha-ribazole from 5,6-dimethylbenzimidazole: step 1/2.</text>
</comment>
<keyword evidence="8 11" id="KW-0808">Transferase</keyword>
<dbReference type="InterPro" id="IPR023195">
    <property type="entry name" value="Nict_dMeBzImd_PRibTrfase_N"/>
</dbReference>
<dbReference type="RefSeq" id="WP_269311778.1">
    <property type="nucleotide sequence ID" value="NZ_CP114052.1"/>
</dbReference>
<protein>
    <recommendedName>
        <fullName evidence="5 10">Nicotinate-nucleotide--dimethylbenzimidazole phosphoribosyltransferase</fullName>
        <ecNumber evidence="4 10">2.4.2.21</ecNumber>
    </recommendedName>
</protein>
<organism evidence="11 12">
    <name type="scientific">Peptostreptococcus equinus</name>
    <dbReference type="NCBI Taxonomy" id="3003601"/>
    <lineage>
        <taxon>Bacteria</taxon>
        <taxon>Bacillati</taxon>
        <taxon>Bacillota</taxon>
        <taxon>Clostridia</taxon>
        <taxon>Peptostreptococcales</taxon>
        <taxon>Peptostreptococcaceae</taxon>
        <taxon>Peptostreptococcus</taxon>
    </lineage>
</organism>
<dbReference type="GO" id="GO:0008939">
    <property type="term" value="F:nicotinate-nucleotide-dimethylbenzimidazole phosphoribosyltransferase activity"/>
    <property type="evidence" value="ECO:0007669"/>
    <property type="project" value="UniProtKB-EC"/>
</dbReference>
<accession>A0ABY7JNY6</accession>
<dbReference type="Pfam" id="PF02277">
    <property type="entry name" value="DBI_PRT"/>
    <property type="match status" value="1"/>
</dbReference>
<keyword evidence="6" id="KW-0169">Cobalamin biosynthesis</keyword>